<dbReference type="AlphaFoldDB" id="S9SCX7"/>
<keyword evidence="2 3" id="KW-0186">Copper</keyword>
<dbReference type="GO" id="GO:0046872">
    <property type="term" value="F:metal ion binding"/>
    <property type="evidence" value="ECO:0007669"/>
    <property type="project" value="UniProtKB-KW"/>
</dbReference>
<dbReference type="PANTHER" id="PTHR12151">
    <property type="entry name" value="ELECTRON TRANSPORT PROTIN SCO1/SENC FAMILY MEMBER"/>
    <property type="match status" value="1"/>
</dbReference>
<comment type="similarity">
    <text evidence="1">Belongs to the SCO1/2 family.</text>
</comment>
<name>S9SCX7_9RHOB</name>
<protein>
    <submittedName>
        <fullName evidence="6">Cytochrome oxidase biogenesis protein Sco1/SenC/PrrC, putative copper metallochaperone</fullName>
    </submittedName>
</protein>
<proteinExistence type="inferred from homology"/>
<dbReference type="Gene3D" id="3.40.30.10">
    <property type="entry name" value="Glutaredoxin"/>
    <property type="match status" value="1"/>
</dbReference>
<dbReference type="HOGENOM" id="CLU_050131_3_1_5"/>
<feature type="binding site" evidence="3">
    <location>
        <position position="163"/>
    </location>
    <ligand>
        <name>Cu cation</name>
        <dbReference type="ChEBI" id="CHEBI:23378"/>
    </ligand>
</feature>
<sequence length="202" mass="22225">MARVRKLVWLLCGIGILVLGSAVLWQRTTSTPTAESEPAIVADFELTGHDGMVRTEEDLRGTWSLIFFGFTHCPDICPTTLADVAQVMDNLGPQASQVQPVFITVDPERDDVQALADYVPQFHPSFLGLTGTPAQIESTAKTFKVYYEKVDEPQAPNGYSMGHTSQLFLFNPQNELVRLFSYGTPPSEITADMEPRIAADSS</sequence>
<dbReference type="EMBL" id="APVH01000013">
    <property type="protein sequence ID" value="EPX84079.1"/>
    <property type="molecule type" value="Genomic_DNA"/>
</dbReference>
<feature type="binding site" evidence="3">
    <location>
        <position position="77"/>
    </location>
    <ligand>
        <name>Cu cation</name>
        <dbReference type="ChEBI" id="CHEBI:23378"/>
    </ligand>
</feature>
<evidence type="ECO:0000259" key="5">
    <source>
        <dbReference type="PROSITE" id="PS51352"/>
    </source>
</evidence>
<dbReference type="InterPro" id="IPR036249">
    <property type="entry name" value="Thioredoxin-like_sf"/>
</dbReference>
<evidence type="ECO:0000256" key="1">
    <source>
        <dbReference type="ARBA" id="ARBA00010996"/>
    </source>
</evidence>
<evidence type="ECO:0000256" key="4">
    <source>
        <dbReference type="PIRSR" id="PIRSR603782-2"/>
    </source>
</evidence>
<dbReference type="CDD" id="cd02968">
    <property type="entry name" value="SCO"/>
    <property type="match status" value="1"/>
</dbReference>
<comment type="caution">
    <text evidence="6">The sequence shown here is derived from an EMBL/GenBank/DDBJ whole genome shotgun (WGS) entry which is preliminary data.</text>
</comment>
<dbReference type="SUPFAM" id="SSF52833">
    <property type="entry name" value="Thioredoxin-like"/>
    <property type="match status" value="1"/>
</dbReference>
<dbReference type="FunFam" id="3.40.30.10:FF:000013">
    <property type="entry name" value="Blast:Protein SCO1 homolog, mitochondrial"/>
    <property type="match status" value="1"/>
</dbReference>
<keyword evidence="4" id="KW-1015">Disulfide bond</keyword>
<gene>
    <name evidence="6" type="ORF">Salmuc_01854</name>
</gene>
<feature type="binding site" evidence="3">
    <location>
        <position position="73"/>
    </location>
    <ligand>
        <name>Cu cation</name>
        <dbReference type="ChEBI" id="CHEBI:23378"/>
    </ligand>
</feature>
<evidence type="ECO:0000313" key="7">
    <source>
        <dbReference type="Proteomes" id="UP000015347"/>
    </source>
</evidence>
<evidence type="ECO:0000256" key="2">
    <source>
        <dbReference type="ARBA" id="ARBA00023008"/>
    </source>
</evidence>
<dbReference type="PANTHER" id="PTHR12151:SF25">
    <property type="entry name" value="LINALOOL DEHYDRATASE_ISOMERASE DOMAIN-CONTAINING PROTEIN"/>
    <property type="match status" value="1"/>
</dbReference>
<dbReference type="STRING" id="1123237.Salmuc_01854"/>
<dbReference type="InterPro" id="IPR003782">
    <property type="entry name" value="SCO1/SenC"/>
</dbReference>
<dbReference type="Proteomes" id="UP000015347">
    <property type="component" value="Unassembled WGS sequence"/>
</dbReference>
<dbReference type="eggNOG" id="COG1999">
    <property type="taxonomic scope" value="Bacteria"/>
</dbReference>
<feature type="disulfide bond" description="Redox-active" evidence="4">
    <location>
        <begin position="73"/>
        <end position="77"/>
    </location>
</feature>
<keyword evidence="7" id="KW-1185">Reference proteome</keyword>
<reference evidence="7" key="1">
    <citation type="journal article" date="2014" name="Stand. Genomic Sci.">
        <title>Genome sequence of the exopolysaccharide-producing Salipiger mucosus type strain (DSM 16094(T)), a moderately halophilic member of the Roseobacter clade.</title>
        <authorList>
            <person name="Riedel T."/>
            <person name="Spring S."/>
            <person name="Fiebig A."/>
            <person name="Petersen J."/>
            <person name="Kyrpides N.C."/>
            <person name="Goker M."/>
            <person name="Klenk H.P."/>
        </authorList>
    </citation>
    <scope>NUCLEOTIDE SEQUENCE [LARGE SCALE GENOMIC DNA]</scope>
    <source>
        <strain evidence="7">DSM 16094</strain>
    </source>
</reference>
<dbReference type="OrthoDB" id="9790194at2"/>
<organism evidence="6 7">
    <name type="scientific">Salipiger mucosus DSM 16094</name>
    <dbReference type="NCBI Taxonomy" id="1123237"/>
    <lineage>
        <taxon>Bacteria</taxon>
        <taxon>Pseudomonadati</taxon>
        <taxon>Pseudomonadota</taxon>
        <taxon>Alphaproteobacteria</taxon>
        <taxon>Rhodobacterales</taxon>
        <taxon>Roseobacteraceae</taxon>
        <taxon>Salipiger</taxon>
    </lineage>
</organism>
<keyword evidence="3" id="KW-0479">Metal-binding</keyword>
<dbReference type="RefSeq" id="WP_020038272.1">
    <property type="nucleotide sequence ID" value="NZ_KE557274.1"/>
</dbReference>
<dbReference type="PROSITE" id="PS51352">
    <property type="entry name" value="THIOREDOXIN_2"/>
    <property type="match status" value="1"/>
</dbReference>
<dbReference type="Pfam" id="PF02630">
    <property type="entry name" value="SCO1-SenC"/>
    <property type="match status" value="1"/>
</dbReference>
<dbReference type="InterPro" id="IPR013766">
    <property type="entry name" value="Thioredoxin_domain"/>
</dbReference>
<feature type="domain" description="Thioredoxin" evidence="5">
    <location>
        <begin position="35"/>
        <end position="155"/>
    </location>
</feature>
<evidence type="ECO:0000256" key="3">
    <source>
        <dbReference type="PIRSR" id="PIRSR603782-1"/>
    </source>
</evidence>
<evidence type="ECO:0000313" key="6">
    <source>
        <dbReference type="EMBL" id="EPX84079.1"/>
    </source>
</evidence>
<accession>S9SCX7</accession>